<keyword evidence="2" id="KW-1185">Reference proteome</keyword>
<evidence type="ECO:0000313" key="1">
    <source>
        <dbReference type="EMBL" id="KAF6197912.1"/>
    </source>
</evidence>
<name>A0A6A4J2J8_APOLU</name>
<gene>
    <name evidence="1" type="ORF">GE061_007654</name>
</gene>
<proteinExistence type="predicted"/>
<dbReference type="Proteomes" id="UP000466442">
    <property type="component" value="Linkage Group LG16"/>
</dbReference>
<evidence type="ECO:0000313" key="2">
    <source>
        <dbReference type="Proteomes" id="UP000466442"/>
    </source>
</evidence>
<organism evidence="1 2">
    <name type="scientific">Apolygus lucorum</name>
    <name type="common">Small green plant bug</name>
    <name type="synonym">Lygocoris lucorum</name>
    <dbReference type="NCBI Taxonomy" id="248454"/>
    <lineage>
        <taxon>Eukaryota</taxon>
        <taxon>Metazoa</taxon>
        <taxon>Ecdysozoa</taxon>
        <taxon>Arthropoda</taxon>
        <taxon>Hexapoda</taxon>
        <taxon>Insecta</taxon>
        <taxon>Pterygota</taxon>
        <taxon>Neoptera</taxon>
        <taxon>Paraneoptera</taxon>
        <taxon>Hemiptera</taxon>
        <taxon>Heteroptera</taxon>
        <taxon>Panheteroptera</taxon>
        <taxon>Cimicomorpha</taxon>
        <taxon>Miridae</taxon>
        <taxon>Mirini</taxon>
        <taxon>Apolygus</taxon>
    </lineage>
</organism>
<accession>A0A6A4J2J8</accession>
<protein>
    <submittedName>
        <fullName evidence="1">Uncharacterized protein</fullName>
    </submittedName>
</protein>
<dbReference type="EMBL" id="WIXP02000016">
    <property type="protein sequence ID" value="KAF6197912.1"/>
    <property type="molecule type" value="Genomic_DNA"/>
</dbReference>
<dbReference type="AlphaFoldDB" id="A0A6A4J2J8"/>
<reference evidence="1" key="1">
    <citation type="journal article" date="2021" name="Mol. Ecol. Resour.">
        <title>Apolygus lucorum genome provides insights into omnivorousness and mesophyll feeding.</title>
        <authorList>
            <person name="Liu Y."/>
            <person name="Liu H."/>
            <person name="Wang H."/>
            <person name="Huang T."/>
            <person name="Liu B."/>
            <person name="Yang B."/>
            <person name="Yin L."/>
            <person name="Li B."/>
            <person name="Zhang Y."/>
            <person name="Zhang S."/>
            <person name="Jiang F."/>
            <person name="Zhang X."/>
            <person name="Ren Y."/>
            <person name="Wang B."/>
            <person name="Wang S."/>
            <person name="Lu Y."/>
            <person name="Wu K."/>
            <person name="Fan W."/>
            <person name="Wang G."/>
        </authorList>
    </citation>
    <scope>NUCLEOTIDE SEQUENCE</scope>
    <source>
        <strain evidence="1">12Hb</strain>
    </source>
</reference>
<sequence length="88" mass="10174">MGIPNELQNEHWRRKNSEHVDAVIINTGLGIAVLDNVSDNNYKENVTKFQKLYSRATNGSPRRCIKWHVYSKCCETSQNTIYFSLLQS</sequence>
<comment type="caution">
    <text evidence="1">The sequence shown here is derived from an EMBL/GenBank/DDBJ whole genome shotgun (WGS) entry which is preliminary data.</text>
</comment>